<protein>
    <recommendedName>
        <fullName evidence="10">peptidoglycan glycosyltransferase</fullName>
        <ecNumber evidence="10">2.4.99.28</ecNumber>
    </recommendedName>
</protein>
<dbReference type="PANTHER" id="PTHR32282:SF15">
    <property type="entry name" value="PENICILLIN-BINDING PROTEIN 1C"/>
    <property type="match status" value="1"/>
</dbReference>
<evidence type="ECO:0000256" key="10">
    <source>
        <dbReference type="ARBA" id="ARBA00044770"/>
    </source>
</evidence>
<keyword evidence="4" id="KW-0121">Carboxypeptidase</keyword>
<dbReference type="InterPro" id="IPR009647">
    <property type="entry name" value="PBP_C"/>
</dbReference>
<comment type="similarity">
    <text evidence="2">In the C-terminal section; belongs to the transpeptidase family.</text>
</comment>
<feature type="domain" description="Glycosyl transferase family 51" evidence="13">
    <location>
        <begin position="65"/>
        <end position="232"/>
    </location>
</feature>
<dbReference type="EC" id="2.4.99.28" evidence="10"/>
<evidence type="ECO:0000256" key="5">
    <source>
        <dbReference type="ARBA" id="ARBA00022670"/>
    </source>
</evidence>
<comment type="catalytic activity">
    <reaction evidence="11">
        <text>[GlcNAc-(1-&gt;4)-Mur2Ac(oyl-L-Ala-gamma-D-Glu-L-Lys-D-Ala-D-Ala)](n)-di-trans,octa-cis-undecaprenyl diphosphate + beta-D-GlcNAc-(1-&gt;4)-Mur2Ac(oyl-L-Ala-gamma-D-Glu-L-Lys-D-Ala-D-Ala)-di-trans,octa-cis-undecaprenyl diphosphate = [GlcNAc-(1-&gt;4)-Mur2Ac(oyl-L-Ala-gamma-D-Glu-L-Lys-D-Ala-D-Ala)](n+1)-di-trans,octa-cis-undecaprenyl diphosphate + di-trans,octa-cis-undecaprenyl diphosphate + H(+)</text>
        <dbReference type="Rhea" id="RHEA:23708"/>
        <dbReference type="Rhea" id="RHEA-COMP:9602"/>
        <dbReference type="Rhea" id="RHEA-COMP:9603"/>
        <dbReference type="ChEBI" id="CHEBI:15378"/>
        <dbReference type="ChEBI" id="CHEBI:58405"/>
        <dbReference type="ChEBI" id="CHEBI:60033"/>
        <dbReference type="ChEBI" id="CHEBI:78435"/>
        <dbReference type="EC" id="2.4.99.28"/>
    </reaction>
</comment>
<keyword evidence="7" id="KW-0808">Transferase</keyword>
<evidence type="ECO:0000313" key="15">
    <source>
        <dbReference type="EMBL" id="KUZ81947.1"/>
    </source>
</evidence>
<evidence type="ECO:0000256" key="6">
    <source>
        <dbReference type="ARBA" id="ARBA00022676"/>
    </source>
</evidence>
<keyword evidence="9" id="KW-0511">Multifunctional enzyme</keyword>
<keyword evidence="8" id="KW-0378">Hydrolase</keyword>
<comment type="caution">
    <text evidence="15">The sequence shown here is derived from an EMBL/GenBank/DDBJ whole genome shotgun (WGS) entry which is preliminary data.</text>
</comment>
<dbReference type="Gene3D" id="1.10.3810.10">
    <property type="entry name" value="Biosynthetic peptidoglycan transglycosylase-like"/>
    <property type="match status" value="1"/>
</dbReference>
<evidence type="ECO:0000259" key="12">
    <source>
        <dbReference type="Pfam" id="PF00905"/>
    </source>
</evidence>
<evidence type="ECO:0000259" key="14">
    <source>
        <dbReference type="Pfam" id="PF06832"/>
    </source>
</evidence>
<feature type="domain" description="Penicillin-binding protein transpeptidase" evidence="12">
    <location>
        <begin position="318"/>
        <end position="566"/>
    </location>
</feature>
<evidence type="ECO:0000313" key="16">
    <source>
        <dbReference type="Proteomes" id="UP000065521"/>
    </source>
</evidence>
<dbReference type="Pfam" id="PF00905">
    <property type="entry name" value="Transpeptidase"/>
    <property type="match status" value="1"/>
</dbReference>
<dbReference type="GO" id="GO:0009252">
    <property type="term" value="P:peptidoglycan biosynthetic process"/>
    <property type="evidence" value="ECO:0007669"/>
    <property type="project" value="UniProtKB-UniPathway"/>
</dbReference>
<dbReference type="Pfam" id="PF00912">
    <property type="entry name" value="Transgly"/>
    <property type="match status" value="1"/>
</dbReference>
<comment type="pathway">
    <text evidence="1">Cell wall biogenesis; peptidoglycan biosynthesis.</text>
</comment>
<dbReference type="InterPro" id="IPR023346">
    <property type="entry name" value="Lysozyme-like_dom_sf"/>
</dbReference>
<dbReference type="InterPro" id="IPR001264">
    <property type="entry name" value="Glyco_trans_51"/>
</dbReference>
<dbReference type="InterPro" id="IPR050396">
    <property type="entry name" value="Glycosyltr_51/Transpeptidase"/>
</dbReference>
<dbReference type="RefSeq" id="WP_059637756.1">
    <property type="nucleotide sequence ID" value="NZ_CP013371.1"/>
</dbReference>
<dbReference type="GO" id="GO:0006508">
    <property type="term" value="P:proteolysis"/>
    <property type="evidence" value="ECO:0007669"/>
    <property type="project" value="UniProtKB-KW"/>
</dbReference>
<evidence type="ECO:0000256" key="1">
    <source>
        <dbReference type="ARBA" id="ARBA00004752"/>
    </source>
</evidence>
<dbReference type="NCBIfam" id="TIGR02073">
    <property type="entry name" value="PBP_1c"/>
    <property type="match status" value="1"/>
</dbReference>
<dbReference type="Proteomes" id="UP000065521">
    <property type="component" value="Unassembled WGS sequence"/>
</dbReference>
<evidence type="ECO:0000256" key="4">
    <source>
        <dbReference type="ARBA" id="ARBA00022645"/>
    </source>
</evidence>
<dbReference type="SUPFAM" id="SSF56601">
    <property type="entry name" value="beta-lactamase/transpeptidase-like"/>
    <property type="match status" value="1"/>
</dbReference>
<dbReference type="Pfam" id="PF06832">
    <property type="entry name" value="BiPBP_C"/>
    <property type="match status" value="1"/>
</dbReference>
<organism evidence="15 16">
    <name type="scientific">Burkholderia ubonensis</name>
    <dbReference type="NCBI Taxonomy" id="101571"/>
    <lineage>
        <taxon>Bacteria</taxon>
        <taxon>Pseudomonadati</taxon>
        <taxon>Pseudomonadota</taxon>
        <taxon>Betaproteobacteria</taxon>
        <taxon>Burkholderiales</taxon>
        <taxon>Burkholderiaceae</taxon>
        <taxon>Burkholderia</taxon>
        <taxon>Burkholderia cepacia complex</taxon>
    </lineage>
</organism>
<dbReference type="UniPathway" id="UPA00219"/>
<dbReference type="InterPro" id="IPR012338">
    <property type="entry name" value="Beta-lactam/transpept-like"/>
</dbReference>
<evidence type="ECO:0000256" key="3">
    <source>
        <dbReference type="ARBA" id="ARBA00007739"/>
    </source>
</evidence>
<sequence>MKEFASPRPAHVAGTAGRLFIAALLAAPLVAHALPSYDDVRHRWRSSDWVLLARDGTPLQRTRVDLAERRGDWVALGDVSPAFREAIVVSEDRRFYEHSGVDWRGIAGAAWGNLWNERTRGASTVTMQLAGLLGDSPRRSGQRSLPQKATQAMNALLLERGWRKDQILEAYLNLVPFRGETIGLDAMSRVLFGKAASGLDVRESAVAAALVRAPNANAARVAERACRILRDMRAAQQCASLDGYVQLVTARPASAARDDGAALAPHFARRIAAEVKPGAGAQVRSTLDAPLQRFARDTLTRALTELNAPAHRRNVQDGAVVVIDNASGEIRAWVGSSGALSGARDVDAVLAPRQAGSTLKPFLYAQAIDEKRLTAASLLDDAPINLATGGGLYIPQNYDKDFKGWVSVRSALGGSLNVPAVRTLVLVTPHRFARTLTALGLPLAQEGDYYGFSLALGSADVTLLSLTNAYRALANGGVARKAVDLPAPAASASASASTPARAPDGTRVFSDAASFVVTDILADNNARVRTFGFDNPLATRFFSAVKTGTSKDMRDNWAVGYTSRYTVGVWVGNADGSPMWDISGVTGAAPVWSAVVGYLHRDLASRAPRPPAGVEQRRITFERDLEPARGEWFLAGTAVDAIRLAAPVTAGKDGPRAPLTIGAPTDGTIFAIDPDIPPKNQRIWFERTAGHAAKFSWRLDDKVIGRTDRVAWMPWPGRHRLELVDARGNVADAIGFEVRGAFAKPGARRP</sequence>
<evidence type="ECO:0000256" key="8">
    <source>
        <dbReference type="ARBA" id="ARBA00022801"/>
    </source>
</evidence>
<evidence type="ECO:0000259" key="13">
    <source>
        <dbReference type="Pfam" id="PF00912"/>
    </source>
</evidence>
<dbReference type="GO" id="GO:0008955">
    <property type="term" value="F:peptidoglycan glycosyltransferase activity"/>
    <property type="evidence" value="ECO:0007669"/>
    <property type="project" value="UniProtKB-EC"/>
</dbReference>
<feature type="domain" description="Penicillin-binding C-terminal" evidence="14">
    <location>
        <begin position="656"/>
        <end position="736"/>
    </location>
</feature>
<dbReference type="AlphaFoldDB" id="A0A124L7S8"/>
<evidence type="ECO:0000256" key="2">
    <source>
        <dbReference type="ARBA" id="ARBA00007090"/>
    </source>
</evidence>
<evidence type="ECO:0000256" key="9">
    <source>
        <dbReference type="ARBA" id="ARBA00023268"/>
    </source>
</evidence>
<dbReference type="InterPro" id="IPR036950">
    <property type="entry name" value="PBP_transglycosylase"/>
</dbReference>
<dbReference type="Gene3D" id="3.40.710.10">
    <property type="entry name" value="DD-peptidase/beta-lactamase superfamily"/>
    <property type="match status" value="1"/>
</dbReference>
<dbReference type="InterPro" id="IPR001460">
    <property type="entry name" value="PCN-bd_Tpept"/>
</dbReference>
<accession>A0A124L7S8</accession>
<keyword evidence="5" id="KW-0645">Protease</keyword>
<dbReference type="EMBL" id="LOTN01000071">
    <property type="protein sequence ID" value="KUZ81947.1"/>
    <property type="molecule type" value="Genomic_DNA"/>
</dbReference>
<gene>
    <name evidence="15" type="ORF">WI38_31490</name>
</gene>
<evidence type="ECO:0000256" key="7">
    <source>
        <dbReference type="ARBA" id="ARBA00022679"/>
    </source>
</evidence>
<comment type="similarity">
    <text evidence="3">In the N-terminal section; belongs to the glycosyltransferase 51 family.</text>
</comment>
<name>A0A124L7S8_9BURK</name>
<dbReference type="GO" id="GO:0008658">
    <property type="term" value="F:penicillin binding"/>
    <property type="evidence" value="ECO:0007669"/>
    <property type="project" value="InterPro"/>
</dbReference>
<dbReference type="GO" id="GO:0004180">
    <property type="term" value="F:carboxypeptidase activity"/>
    <property type="evidence" value="ECO:0007669"/>
    <property type="project" value="UniProtKB-KW"/>
</dbReference>
<dbReference type="PANTHER" id="PTHR32282">
    <property type="entry name" value="BINDING PROTEIN TRANSPEPTIDASE, PUTATIVE-RELATED"/>
    <property type="match status" value="1"/>
</dbReference>
<dbReference type="InterPro" id="IPR011815">
    <property type="entry name" value="PBP_1c"/>
</dbReference>
<proteinExistence type="inferred from homology"/>
<evidence type="ECO:0000256" key="11">
    <source>
        <dbReference type="ARBA" id="ARBA00049902"/>
    </source>
</evidence>
<dbReference type="SUPFAM" id="SSF53955">
    <property type="entry name" value="Lysozyme-like"/>
    <property type="match status" value="1"/>
</dbReference>
<reference evidence="15 16" key="1">
    <citation type="submission" date="2015-11" db="EMBL/GenBank/DDBJ databases">
        <title>Expanding the genomic diversity of Burkholderia species for the development of highly accurate diagnostics.</title>
        <authorList>
            <person name="Sahl J."/>
            <person name="Keim P."/>
            <person name="Wagner D."/>
        </authorList>
    </citation>
    <scope>NUCLEOTIDE SEQUENCE [LARGE SCALE GENOMIC DNA]</scope>
    <source>
        <strain evidence="15 16">RF32-BP4</strain>
    </source>
</reference>
<dbReference type="GO" id="GO:0030288">
    <property type="term" value="C:outer membrane-bounded periplasmic space"/>
    <property type="evidence" value="ECO:0007669"/>
    <property type="project" value="TreeGrafter"/>
</dbReference>
<keyword evidence="6" id="KW-0328">Glycosyltransferase</keyword>